<accession>A0A9Q0FFY6</accession>
<dbReference type="EMBL" id="JAKUCV010005542">
    <property type="protein sequence ID" value="KAJ4830764.1"/>
    <property type="molecule type" value="Genomic_DNA"/>
</dbReference>
<proteinExistence type="predicted"/>
<feature type="compositionally biased region" description="Basic and acidic residues" evidence="1">
    <location>
        <begin position="119"/>
        <end position="131"/>
    </location>
</feature>
<reference evidence="2" key="1">
    <citation type="submission" date="2022-02" db="EMBL/GenBank/DDBJ databases">
        <authorList>
            <person name="Henning P.M."/>
            <person name="McCubbin A.G."/>
            <person name="Shore J.S."/>
        </authorList>
    </citation>
    <scope>NUCLEOTIDE SEQUENCE</scope>
    <source>
        <strain evidence="2">F60SS</strain>
        <tissue evidence="2">Leaves</tissue>
    </source>
</reference>
<feature type="non-terminal residue" evidence="2">
    <location>
        <position position="157"/>
    </location>
</feature>
<evidence type="ECO:0000313" key="3">
    <source>
        <dbReference type="Proteomes" id="UP001141552"/>
    </source>
</evidence>
<protein>
    <submittedName>
        <fullName evidence="2">Uncharacterized protein</fullName>
    </submittedName>
</protein>
<dbReference type="AlphaFoldDB" id="A0A9Q0FFY6"/>
<feature type="compositionally biased region" description="Basic residues" evidence="1">
    <location>
        <begin position="109"/>
        <end position="118"/>
    </location>
</feature>
<comment type="caution">
    <text evidence="2">The sequence shown here is derived from an EMBL/GenBank/DDBJ whole genome shotgun (WGS) entry which is preliminary data.</text>
</comment>
<sequence>MSTRARSARLRISGMAVGDLLSSGLVKVVDDVTSRNGKEKFFSFPFSSFMLFAKTIEEAAETMEQLEEEKDPRLERLKDDEPIPLDPRDDTMNAPNLSYRAAMVSATPVHRRRSRSRTRSTDDDPATDRIRSPSPSALKLGQPQQPDPVQLGQTSPV</sequence>
<name>A0A9Q0FFY6_9ROSI</name>
<keyword evidence="3" id="KW-1185">Reference proteome</keyword>
<feature type="region of interest" description="Disordered" evidence="1">
    <location>
        <begin position="62"/>
        <end position="157"/>
    </location>
</feature>
<reference evidence="2" key="2">
    <citation type="journal article" date="2023" name="Plants (Basel)">
        <title>Annotation of the Turnera subulata (Passifloraceae) Draft Genome Reveals the S-Locus Evolved after the Divergence of Turneroideae from Passifloroideae in a Stepwise Manner.</title>
        <authorList>
            <person name="Henning P.M."/>
            <person name="Roalson E.H."/>
            <person name="Mir W."/>
            <person name="McCubbin A.G."/>
            <person name="Shore J.S."/>
        </authorList>
    </citation>
    <scope>NUCLEOTIDE SEQUENCE</scope>
    <source>
        <strain evidence="2">F60SS</strain>
    </source>
</reference>
<evidence type="ECO:0000313" key="2">
    <source>
        <dbReference type="EMBL" id="KAJ4830764.1"/>
    </source>
</evidence>
<evidence type="ECO:0000256" key="1">
    <source>
        <dbReference type="SAM" id="MobiDB-lite"/>
    </source>
</evidence>
<feature type="compositionally biased region" description="Basic and acidic residues" evidence="1">
    <location>
        <begin position="70"/>
        <end position="91"/>
    </location>
</feature>
<gene>
    <name evidence="2" type="ORF">Tsubulata_020800</name>
</gene>
<organism evidence="2 3">
    <name type="scientific">Turnera subulata</name>
    <dbReference type="NCBI Taxonomy" id="218843"/>
    <lineage>
        <taxon>Eukaryota</taxon>
        <taxon>Viridiplantae</taxon>
        <taxon>Streptophyta</taxon>
        <taxon>Embryophyta</taxon>
        <taxon>Tracheophyta</taxon>
        <taxon>Spermatophyta</taxon>
        <taxon>Magnoliopsida</taxon>
        <taxon>eudicotyledons</taxon>
        <taxon>Gunneridae</taxon>
        <taxon>Pentapetalae</taxon>
        <taxon>rosids</taxon>
        <taxon>fabids</taxon>
        <taxon>Malpighiales</taxon>
        <taxon>Passifloraceae</taxon>
        <taxon>Turnera</taxon>
    </lineage>
</organism>
<dbReference type="Proteomes" id="UP001141552">
    <property type="component" value="Unassembled WGS sequence"/>
</dbReference>